<feature type="domain" description="Peptidase M48" evidence="8">
    <location>
        <begin position="137"/>
        <end position="298"/>
    </location>
</feature>
<dbReference type="RefSeq" id="WP_015826955.1">
    <property type="nucleotide sequence ID" value="NC_012982.1"/>
</dbReference>
<dbReference type="Proteomes" id="UP000002745">
    <property type="component" value="Chromosome"/>
</dbReference>
<keyword evidence="1 6" id="KW-0645">Protease</keyword>
<keyword evidence="5 6" id="KW-0482">Metalloprotease</keyword>
<keyword evidence="7" id="KW-0472">Membrane</keyword>
<dbReference type="eggNOG" id="COG0501">
    <property type="taxonomic scope" value="Bacteria"/>
</dbReference>
<evidence type="ECO:0000313" key="9">
    <source>
        <dbReference type="EMBL" id="ACT58805.1"/>
    </source>
</evidence>
<dbReference type="GO" id="GO:0016020">
    <property type="term" value="C:membrane"/>
    <property type="evidence" value="ECO:0007669"/>
    <property type="project" value="TreeGrafter"/>
</dbReference>
<keyword evidence="7" id="KW-1133">Transmembrane helix</keyword>
<comment type="similarity">
    <text evidence="6">Belongs to the peptidase M48 family.</text>
</comment>
<organism evidence="9 10">
    <name type="scientific">Hirschia baltica (strain ATCC 49814 / DSM 5838 / IFAM 1418)</name>
    <dbReference type="NCBI Taxonomy" id="582402"/>
    <lineage>
        <taxon>Bacteria</taxon>
        <taxon>Pseudomonadati</taxon>
        <taxon>Pseudomonadota</taxon>
        <taxon>Alphaproteobacteria</taxon>
        <taxon>Hyphomonadales</taxon>
        <taxon>Hyphomonadaceae</taxon>
        <taxon>Hirschia</taxon>
    </lineage>
</organism>
<evidence type="ECO:0000256" key="6">
    <source>
        <dbReference type="RuleBase" id="RU003983"/>
    </source>
</evidence>
<protein>
    <submittedName>
        <fullName evidence="9">Peptidase M48 Ste24p</fullName>
    </submittedName>
</protein>
<dbReference type="KEGG" id="hba:Hbal_1113"/>
<evidence type="ECO:0000256" key="5">
    <source>
        <dbReference type="ARBA" id="ARBA00023049"/>
    </source>
</evidence>
<keyword evidence="10" id="KW-1185">Reference proteome</keyword>
<dbReference type="CDD" id="cd07331">
    <property type="entry name" value="M48C_Oma1_like"/>
    <property type="match status" value="1"/>
</dbReference>
<keyword evidence="3 6" id="KW-0378">Hydrolase</keyword>
<dbReference type="AlphaFoldDB" id="C6XRH3"/>
<dbReference type="STRING" id="582402.Hbal_1113"/>
<keyword evidence="7" id="KW-0812">Transmembrane</keyword>
<dbReference type="GO" id="GO:0046872">
    <property type="term" value="F:metal ion binding"/>
    <property type="evidence" value="ECO:0007669"/>
    <property type="project" value="UniProtKB-KW"/>
</dbReference>
<dbReference type="InterPro" id="IPR051156">
    <property type="entry name" value="Mito/Outer_Membr_Metalloprot"/>
</dbReference>
<dbReference type="Pfam" id="PF01435">
    <property type="entry name" value="Peptidase_M48"/>
    <property type="match status" value="1"/>
</dbReference>
<dbReference type="HOGENOM" id="CLU_029002_5_0_5"/>
<keyword evidence="2" id="KW-0479">Metal-binding</keyword>
<dbReference type="OrthoDB" id="9810445at2"/>
<evidence type="ECO:0000259" key="8">
    <source>
        <dbReference type="Pfam" id="PF01435"/>
    </source>
</evidence>
<evidence type="ECO:0000256" key="3">
    <source>
        <dbReference type="ARBA" id="ARBA00022801"/>
    </source>
</evidence>
<dbReference type="GO" id="GO:0004222">
    <property type="term" value="F:metalloendopeptidase activity"/>
    <property type="evidence" value="ECO:0007669"/>
    <property type="project" value="InterPro"/>
</dbReference>
<dbReference type="PANTHER" id="PTHR22726">
    <property type="entry name" value="METALLOENDOPEPTIDASE OMA1"/>
    <property type="match status" value="1"/>
</dbReference>
<reference evidence="10" key="1">
    <citation type="journal article" date="2011" name="J. Bacteriol.">
        <title>Genome sequences of eight morphologically diverse alphaproteobacteria.</title>
        <authorList>
            <consortium name="US DOE Joint Genome Institute"/>
            <person name="Brown P.J."/>
            <person name="Kysela D.T."/>
            <person name="Buechlein A."/>
            <person name="Hemmerich C."/>
            <person name="Brun Y.V."/>
        </authorList>
    </citation>
    <scope>NUCLEOTIDE SEQUENCE [LARGE SCALE GENOMIC DNA]</scope>
    <source>
        <strain evidence="10">ATCC 49814 / DSM 5838 / IFAM 1418</strain>
    </source>
</reference>
<feature type="transmembrane region" description="Helical" evidence="7">
    <location>
        <begin position="20"/>
        <end position="39"/>
    </location>
</feature>
<accession>C6XRH3</accession>
<sequence>MRIPAYSSRRRTSGGLLGAIGGRLPIIGLVVLGLAFYWFSNQKTGIAGRKQMVTMSVEQEVALGDQSYMQILQSEPVLCGSRATSCGVNEKEIVDIIQKIGEDIARAAIEWEREGAPVIGLGKSGGNIPKWGTLADKFAWEFQVIASDTPNAFCLPGGKVAFYTGILSTAANRDGIATIMGHEIGHALARHGAERMSQAKIMQFGQMAVGASVGDMGAGAQRAVMGAFGMGADMGVMKPFSRAHESEADMIGLELLTRACYDPREAPELWGRMAELGGGNRPAEIMSTHPDPEKRARAFIEVMPQYIELYEQKCGPLPAR</sequence>
<proteinExistence type="inferred from homology"/>
<name>C6XRH3_HIRBI</name>
<dbReference type="InterPro" id="IPR001915">
    <property type="entry name" value="Peptidase_M48"/>
</dbReference>
<dbReference type="Gene3D" id="3.30.2010.10">
    <property type="entry name" value="Metalloproteases ('zincins'), catalytic domain"/>
    <property type="match status" value="1"/>
</dbReference>
<comment type="cofactor">
    <cofactor evidence="6">
        <name>Zn(2+)</name>
        <dbReference type="ChEBI" id="CHEBI:29105"/>
    </cofactor>
    <text evidence="6">Binds 1 zinc ion per subunit.</text>
</comment>
<evidence type="ECO:0000256" key="2">
    <source>
        <dbReference type="ARBA" id="ARBA00022723"/>
    </source>
</evidence>
<evidence type="ECO:0000256" key="4">
    <source>
        <dbReference type="ARBA" id="ARBA00022833"/>
    </source>
</evidence>
<gene>
    <name evidence="9" type="ordered locus">Hbal_1113</name>
</gene>
<evidence type="ECO:0000313" key="10">
    <source>
        <dbReference type="Proteomes" id="UP000002745"/>
    </source>
</evidence>
<dbReference type="PANTHER" id="PTHR22726:SF1">
    <property type="entry name" value="METALLOENDOPEPTIDASE OMA1, MITOCHONDRIAL"/>
    <property type="match status" value="1"/>
</dbReference>
<dbReference type="GO" id="GO:0051603">
    <property type="term" value="P:proteolysis involved in protein catabolic process"/>
    <property type="evidence" value="ECO:0007669"/>
    <property type="project" value="TreeGrafter"/>
</dbReference>
<evidence type="ECO:0000256" key="7">
    <source>
        <dbReference type="SAM" id="Phobius"/>
    </source>
</evidence>
<keyword evidence="4 6" id="KW-0862">Zinc</keyword>
<evidence type="ECO:0000256" key="1">
    <source>
        <dbReference type="ARBA" id="ARBA00022670"/>
    </source>
</evidence>
<dbReference type="EMBL" id="CP001678">
    <property type="protein sequence ID" value="ACT58805.1"/>
    <property type="molecule type" value="Genomic_DNA"/>
</dbReference>